<protein>
    <submittedName>
        <fullName evidence="2">Uncharacterized protein</fullName>
    </submittedName>
</protein>
<feature type="compositionally biased region" description="Basic and acidic residues" evidence="1">
    <location>
        <begin position="27"/>
        <end position="45"/>
    </location>
</feature>
<evidence type="ECO:0000256" key="1">
    <source>
        <dbReference type="SAM" id="MobiDB-lite"/>
    </source>
</evidence>
<keyword evidence="3" id="KW-1185">Reference proteome</keyword>
<proteinExistence type="predicted"/>
<feature type="compositionally biased region" description="Basic and acidic residues" evidence="1">
    <location>
        <begin position="1"/>
        <end position="12"/>
    </location>
</feature>
<dbReference type="OrthoDB" id="5193237at2"/>
<dbReference type="Proteomes" id="UP000199546">
    <property type="component" value="Unassembled WGS sequence"/>
</dbReference>
<evidence type="ECO:0000313" key="2">
    <source>
        <dbReference type="EMBL" id="SFT99017.1"/>
    </source>
</evidence>
<reference evidence="3" key="1">
    <citation type="submission" date="2016-10" db="EMBL/GenBank/DDBJ databases">
        <authorList>
            <person name="Varghese N."/>
            <person name="Submissions S."/>
        </authorList>
    </citation>
    <scope>NUCLEOTIDE SEQUENCE [LARGE SCALE GENOMIC DNA]</scope>
    <source>
        <strain evidence="3">DSM 46136</strain>
    </source>
</reference>
<sequence>MSSPRDDRPGDDDPRDDDPRDDDPRDDDPRDDRQEPIHLGDDDRAPQSAPVTVGSGRPPREPGVVQQVFAYRGDTVGAQGWALQHGWEISDGTAPQDAVLAELVATAPVRATRDHRPAGVMRGRSGSLELVAFDVVFVDKRHTVPEYAVTAAPVLLPLPGLRLAPARFWRHGTGGLLHVPSGEPQFDARWVLLAAEDGEAVRRLVGDVTVRGLLMHSDDGDEFWAAAGHLAAIRPDGQRPELIEHHARLLGAMVAALAGAA</sequence>
<dbReference type="STRING" id="1296565.SAMN05660657_04487"/>
<name>A0A1I7CHY4_9ACTN</name>
<evidence type="ECO:0000313" key="3">
    <source>
        <dbReference type="Proteomes" id="UP000199546"/>
    </source>
</evidence>
<feature type="compositionally biased region" description="Acidic residues" evidence="1">
    <location>
        <begin position="13"/>
        <end position="26"/>
    </location>
</feature>
<organism evidence="2 3">
    <name type="scientific">Geodermatophilus amargosae</name>
    <dbReference type="NCBI Taxonomy" id="1296565"/>
    <lineage>
        <taxon>Bacteria</taxon>
        <taxon>Bacillati</taxon>
        <taxon>Actinomycetota</taxon>
        <taxon>Actinomycetes</taxon>
        <taxon>Geodermatophilales</taxon>
        <taxon>Geodermatophilaceae</taxon>
        <taxon>Geodermatophilus</taxon>
    </lineage>
</organism>
<dbReference type="AlphaFoldDB" id="A0A1I7CHY4"/>
<accession>A0A1I7CHY4</accession>
<dbReference type="RefSeq" id="WP_093582990.1">
    <property type="nucleotide sequence ID" value="NZ_FPBA01000022.1"/>
</dbReference>
<feature type="region of interest" description="Disordered" evidence="1">
    <location>
        <begin position="1"/>
        <end position="62"/>
    </location>
</feature>
<dbReference type="EMBL" id="FPBA01000022">
    <property type="protein sequence ID" value="SFT99017.1"/>
    <property type="molecule type" value="Genomic_DNA"/>
</dbReference>
<gene>
    <name evidence="2" type="ORF">SAMN05660657_04487</name>
</gene>